<sequence length="249" mass="29009">MNLSAKNLARKFFNRYFYRQHPEAALRYLPVVSAIKKWNLLNSQILEVGSGSLGITPYLKREIDAVDIDFSGPRTNLLNEIKGQADDLPFRKNSYDVVISVDVIEHLERDIREKAIYEILRVAKKIAVIAVPTGELAQNQDKQLQKYWRKVFDRENHFLEEHIRNGLPTSDEILVYLDKSLRKLGKNAKITSTGNLNLAIRNILMRTWITRSKLLYYLYLKGYLLLIPILKFANFGNCYRRVFVIEFDA</sequence>
<proteinExistence type="predicted"/>
<evidence type="ECO:0000313" key="3">
    <source>
        <dbReference type="EMBL" id="OGE01182.1"/>
    </source>
</evidence>
<keyword evidence="1" id="KW-1133">Transmembrane helix</keyword>
<dbReference type="Proteomes" id="UP000176751">
    <property type="component" value="Unassembled WGS sequence"/>
</dbReference>
<name>A0A1F5HAX4_9BACT</name>
<protein>
    <recommendedName>
        <fullName evidence="2">Methyltransferase type 11 domain-containing protein</fullName>
    </recommendedName>
</protein>
<accession>A0A1F5HAX4</accession>
<reference evidence="3 4" key="1">
    <citation type="journal article" date="2016" name="Nat. Commun.">
        <title>Thousands of microbial genomes shed light on interconnected biogeochemical processes in an aquifer system.</title>
        <authorList>
            <person name="Anantharaman K."/>
            <person name="Brown C.T."/>
            <person name="Hug L.A."/>
            <person name="Sharon I."/>
            <person name="Castelle C.J."/>
            <person name="Probst A.J."/>
            <person name="Thomas B.C."/>
            <person name="Singh A."/>
            <person name="Wilkins M.J."/>
            <person name="Karaoz U."/>
            <person name="Brodie E.L."/>
            <person name="Williams K.H."/>
            <person name="Hubbard S.S."/>
            <person name="Banfield J.F."/>
        </authorList>
    </citation>
    <scope>NUCLEOTIDE SEQUENCE [LARGE SCALE GENOMIC DNA]</scope>
</reference>
<dbReference type="STRING" id="1797737.A2196_00530"/>
<comment type="caution">
    <text evidence="3">The sequence shown here is derived from an EMBL/GenBank/DDBJ whole genome shotgun (WGS) entry which is preliminary data.</text>
</comment>
<evidence type="ECO:0000259" key="2">
    <source>
        <dbReference type="Pfam" id="PF08241"/>
    </source>
</evidence>
<gene>
    <name evidence="3" type="ORF">A2196_00530</name>
</gene>
<evidence type="ECO:0000313" key="4">
    <source>
        <dbReference type="Proteomes" id="UP000176751"/>
    </source>
</evidence>
<dbReference type="InterPro" id="IPR029063">
    <property type="entry name" value="SAM-dependent_MTases_sf"/>
</dbReference>
<dbReference type="AlphaFoldDB" id="A0A1F5HAX4"/>
<feature type="domain" description="Methyltransferase type 11" evidence="2">
    <location>
        <begin position="46"/>
        <end position="125"/>
    </location>
</feature>
<dbReference type="EMBL" id="MFCA01000029">
    <property type="protein sequence ID" value="OGE01182.1"/>
    <property type="molecule type" value="Genomic_DNA"/>
</dbReference>
<keyword evidence="1" id="KW-0472">Membrane</keyword>
<dbReference type="Gene3D" id="3.40.50.150">
    <property type="entry name" value="Vaccinia Virus protein VP39"/>
    <property type="match status" value="1"/>
</dbReference>
<dbReference type="SUPFAM" id="SSF53335">
    <property type="entry name" value="S-adenosyl-L-methionine-dependent methyltransferases"/>
    <property type="match status" value="1"/>
</dbReference>
<feature type="transmembrane region" description="Helical" evidence="1">
    <location>
        <begin position="214"/>
        <end position="233"/>
    </location>
</feature>
<dbReference type="CDD" id="cd02440">
    <property type="entry name" value="AdoMet_MTases"/>
    <property type="match status" value="1"/>
</dbReference>
<evidence type="ECO:0000256" key="1">
    <source>
        <dbReference type="SAM" id="Phobius"/>
    </source>
</evidence>
<dbReference type="InterPro" id="IPR013216">
    <property type="entry name" value="Methyltransf_11"/>
</dbReference>
<organism evidence="3 4">
    <name type="scientific">Candidatus Curtissbacteria bacterium RIFOXYA1_FULL_41_14</name>
    <dbReference type="NCBI Taxonomy" id="1797737"/>
    <lineage>
        <taxon>Bacteria</taxon>
        <taxon>Candidatus Curtissiibacteriota</taxon>
    </lineage>
</organism>
<dbReference type="GO" id="GO:0008757">
    <property type="term" value="F:S-adenosylmethionine-dependent methyltransferase activity"/>
    <property type="evidence" value="ECO:0007669"/>
    <property type="project" value="InterPro"/>
</dbReference>
<dbReference type="Pfam" id="PF08241">
    <property type="entry name" value="Methyltransf_11"/>
    <property type="match status" value="1"/>
</dbReference>
<keyword evidence="1" id="KW-0812">Transmembrane</keyword>